<keyword evidence="2" id="KW-1185">Reference proteome</keyword>
<dbReference type="PANTHER" id="PTHR38008">
    <property type="entry name" value="HEMOLYSIN-RELATED"/>
    <property type="match status" value="1"/>
</dbReference>
<dbReference type="RefSeq" id="WP_228149601.1">
    <property type="nucleotide sequence ID" value="NZ_FZLN01000001.1"/>
</dbReference>
<evidence type="ECO:0000313" key="1">
    <source>
        <dbReference type="EMBL" id="SNQ29134.1"/>
    </source>
</evidence>
<sequence length="84" mass="9172">MNEKLVLGMTAVVIILTACESLSNKMAGRSSHNIGMANPASQYCISQGGQLKIEKTKDGEQGICTLKNGEVIEEWALFHRDHPK</sequence>
<organism evidence="1 2">
    <name type="scientific">Acinetobacter apis</name>
    <dbReference type="NCBI Taxonomy" id="1229165"/>
    <lineage>
        <taxon>Bacteria</taxon>
        <taxon>Pseudomonadati</taxon>
        <taxon>Pseudomonadota</taxon>
        <taxon>Gammaproteobacteria</taxon>
        <taxon>Moraxellales</taxon>
        <taxon>Moraxellaceae</taxon>
        <taxon>Acinetobacter</taxon>
    </lineage>
</organism>
<dbReference type="PANTHER" id="PTHR38008:SF2">
    <property type="entry name" value="HEMOLYSIN"/>
    <property type="match status" value="1"/>
</dbReference>
<dbReference type="Pfam" id="PF03891">
    <property type="entry name" value="DUF333"/>
    <property type="match status" value="1"/>
</dbReference>
<reference evidence="2" key="1">
    <citation type="submission" date="2017-06" db="EMBL/GenBank/DDBJ databases">
        <authorList>
            <person name="Varghese N."/>
            <person name="Submissions S."/>
        </authorList>
    </citation>
    <scope>NUCLEOTIDE SEQUENCE [LARGE SCALE GENOMIC DNA]</scope>
    <source>
        <strain evidence="2">ANC 5114</strain>
    </source>
</reference>
<evidence type="ECO:0008006" key="3">
    <source>
        <dbReference type="Google" id="ProtNLM"/>
    </source>
</evidence>
<dbReference type="PROSITE" id="PS51257">
    <property type="entry name" value="PROKAR_LIPOPROTEIN"/>
    <property type="match status" value="1"/>
</dbReference>
<evidence type="ECO:0000313" key="2">
    <source>
        <dbReference type="Proteomes" id="UP000243463"/>
    </source>
</evidence>
<name>A0A217EFJ7_9GAMM</name>
<proteinExistence type="predicted"/>
<protein>
    <recommendedName>
        <fullName evidence="3">Hemolysin</fullName>
    </recommendedName>
</protein>
<gene>
    <name evidence="1" type="ORF">SAMN05444584_1068</name>
</gene>
<dbReference type="InterPro" id="IPR005590">
    <property type="entry name" value="DUF333"/>
</dbReference>
<accession>A0A217EFJ7</accession>
<dbReference type="EMBL" id="FZLN01000001">
    <property type="protein sequence ID" value="SNQ29134.1"/>
    <property type="molecule type" value="Genomic_DNA"/>
</dbReference>
<dbReference type="AlphaFoldDB" id="A0A217EFJ7"/>
<dbReference type="Proteomes" id="UP000243463">
    <property type="component" value="Unassembled WGS sequence"/>
</dbReference>